<dbReference type="AlphaFoldDB" id="A0A397SI17"/>
<gene>
    <name evidence="1" type="ORF">C1645_741275</name>
</gene>
<dbReference type="STRING" id="658196.A0A397SI17"/>
<sequence length="122" mass="14231">MHNHFSLEEDGILLETGSLFDFQQKIVSQQVKIDKLASSSVQGFNWRITQNNSYVSYEFRPENKDLKIDFSSAEIQSFLEEFLRKLNELGLTRIFGICTVNEDDFVKPGIEYTEGKRILRFL</sequence>
<organism evidence="1 2">
    <name type="scientific">Glomus cerebriforme</name>
    <dbReference type="NCBI Taxonomy" id="658196"/>
    <lineage>
        <taxon>Eukaryota</taxon>
        <taxon>Fungi</taxon>
        <taxon>Fungi incertae sedis</taxon>
        <taxon>Mucoromycota</taxon>
        <taxon>Glomeromycotina</taxon>
        <taxon>Glomeromycetes</taxon>
        <taxon>Glomerales</taxon>
        <taxon>Glomeraceae</taxon>
        <taxon>Glomus</taxon>
    </lineage>
</organism>
<reference evidence="1 2" key="1">
    <citation type="submission" date="2018-06" db="EMBL/GenBank/DDBJ databases">
        <title>Comparative genomics reveals the genomic features of Rhizophagus irregularis, R. cerebriforme, R. diaphanum and Gigaspora rosea, and their symbiotic lifestyle signature.</title>
        <authorList>
            <person name="Morin E."/>
            <person name="San Clemente H."/>
            <person name="Chen E.C.H."/>
            <person name="De La Providencia I."/>
            <person name="Hainaut M."/>
            <person name="Kuo A."/>
            <person name="Kohler A."/>
            <person name="Murat C."/>
            <person name="Tang N."/>
            <person name="Roy S."/>
            <person name="Loubradou J."/>
            <person name="Henrissat B."/>
            <person name="Grigoriev I.V."/>
            <person name="Corradi N."/>
            <person name="Roux C."/>
            <person name="Martin F.M."/>
        </authorList>
    </citation>
    <scope>NUCLEOTIDE SEQUENCE [LARGE SCALE GENOMIC DNA]</scope>
    <source>
        <strain evidence="1 2">DAOM 227022</strain>
    </source>
</reference>
<protein>
    <submittedName>
        <fullName evidence="1">Uncharacterized protein</fullName>
    </submittedName>
</protein>
<keyword evidence="2" id="KW-1185">Reference proteome</keyword>
<evidence type="ECO:0000313" key="2">
    <source>
        <dbReference type="Proteomes" id="UP000265703"/>
    </source>
</evidence>
<accession>A0A397SI17</accession>
<dbReference type="OrthoDB" id="2391536at2759"/>
<name>A0A397SI17_9GLOM</name>
<dbReference type="Proteomes" id="UP000265703">
    <property type="component" value="Unassembled WGS sequence"/>
</dbReference>
<dbReference type="EMBL" id="QKYT01000401">
    <property type="protein sequence ID" value="RIA85833.1"/>
    <property type="molecule type" value="Genomic_DNA"/>
</dbReference>
<comment type="caution">
    <text evidence="1">The sequence shown here is derived from an EMBL/GenBank/DDBJ whole genome shotgun (WGS) entry which is preliminary data.</text>
</comment>
<evidence type="ECO:0000313" key="1">
    <source>
        <dbReference type="EMBL" id="RIA85833.1"/>
    </source>
</evidence>
<proteinExistence type="predicted"/>